<evidence type="ECO:0000256" key="14">
    <source>
        <dbReference type="ARBA" id="ARBA00022967"/>
    </source>
</evidence>
<keyword evidence="11" id="KW-0571">Peptide transport</keyword>
<evidence type="ECO:0000256" key="20">
    <source>
        <dbReference type="ARBA" id="ARBA00070707"/>
    </source>
</evidence>
<organism evidence="26 27">
    <name type="scientific">Pipistrellus kuhlii</name>
    <name type="common">Kuhl's pipistrelle</name>
    <dbReference type="NCBI Taxonomy" id="59472"/>
    <lineage>
        <taxon>Eukaryota</taxon>
        <taxon>Metazoa</taxon>
        <taxon>Chordata</taxon>
        <taxon>Craniata</taxon>
        <taxon>Vertebrata</taxon>
        <taxon>Euteleostomi</taxon>
        <taxon>Mammalia</taxon>
        <taxon>Eutheria</taxon>
        <taxon>Laurasiatheria</taxon>
        <taxon>Chiroptera</taxon>
        <taxon>Yangochiroptera</taxon>
        <taxon>Vespertilionidae</taxon>
        <taxon>Pipistrellus</taxon>
    </lineage>
</organism>
<protein>
    <recommendedName>
        <fullName evidence="20">Antigen peptide transporter 1</fullName>
        <ecNumber evidence="18">7.4.2.14</ecNumber>
    </recommendedName>
    <alternativeName>
        <fullName evidence="22">ATP-binding cassette sub-family B member 2</fullName>
    </alternativeName>
    <alternativeName>
        <fullName evidence="21">Peptide transporter TAP1</fullName>
    </alternativeName>
</protein>
<dbReference type="PRINTS" id="PR01896">
    <property type="entry name" value="TAP1PROTEIN"/>
</dbReference>
<feature type="transmembrane region" description="Helical" evidence="23">
    <location>
        <begin position="140"/>
        <end position="158"/>
    </location>
</feature>
<dbReference type="Gene3D" id="1.20.1560.10">
    <property type="entry name" value="ABC transporter type 1, transmembrane domain"/>
    <property type="match status" value="1"/>
</dbReference>
<evidence type="ECO:0000256" key="7">
    <source>
        <dbReference type="ARBA" id="ARBA00022741"/>
    </source>
</evidence>
<keyword evidence="16" id="KW-1064">Adaptive immunity</keyword>
<comment type="similarity">
    <text evidence="3">Belongs to the ABC transporter superfamily. ABCB family. MHC peptide exporter (TC 3.A.1.209) subfamily.</text>
</comment>
<comment type="subcellular location">
    <subcellularLocation>
        <location evidence="2">Endoplasmic reticulum membrane</location>
        <topology evidence="2">Multi-pass membrane protein</topology>
    </subcellularLocation>
</comment>
<evidence type="ECO:0000256" key="10">
    <source>
        <dbReference type="ARBA" id="ARBA00022842"/>
    </source>
</evidence>
<dbReference type="InterPro" id="IPR013305">
    <property type="entry name" value="ABC_Tap-like"/>
</dbReference>
<dbReference type="PIRSF" id="PIRSF002773">
    <property type="entry name" value="ABC_prm/ATPase_B"/>
    <property type="match status" value="1"/>
</dbReference>
<dbReference type="PANTHER" id="PTHR43394">
    <property type="entry name" value="ATP-DEPENDENT PERMEASE MDL1, MITOCHONDRIAL"/>
    <property type="match status" value="1"/>
</dbReference>
<feature type="transmembrane region" description="Helical" evidence="23">
    <location>
        <begin position="92"/>
        <end position="120"/>
    </location>
</feature>
<evidence type="ECO:0000256" key="2">
    <source>
        <dbReference type="ARBA" id="ARBA00004477"/>
    </source>
</evidence>
<comment type="catalytic activity">
    <reaction evidence="19">
        <text>a peptide antigen(in) + ATP + H2O = a peptide antigen(out) + ADP + phosphate + H(+)</text>
        <dbReference type="Rhea" id="RHEA:65972"/>
        <dbReference type="Rhea" id="RHEA-COMP:16941"/>
        <dbReference type="ChEBI" id="CHEBI:15377"/>
        <dbReference type="ChEBI" id="CHEBI:15378"/>
        <dbReference type="ChEBI" id="CHEBI:30616"/>
        <dbReference type="ChEBI" id="CHEBI:43474"/>
        <dbReference type="ChEBI" id="CHEBI:166823"/>
        <dbReference type="ChEBI" id="CHEBI:456216"/>
        <dbReference type="EC" id="7.4.2.14"/>
    </reaction>
    <physiologicalReaction direction="left-to-right" evidence="19">
        <dbReference type="Rhea" id="RHEA:65973"/>
    </physiologicalReaction>
</comment>
<dbReference type="EC" id="7.4.2.14" evidence="18"/>
<feature type="transmembrane region" description="Helical" evidence="23">
    <location>
        <begin position="21"/>
        <end position="39"/>
    </location>
</feature>
<keyword evidence="10" id="KW-0460">Magnesium</keyword>
<dbReference type="Gene3D" id="3.40.50.300">
    <property type="entry name" value="P-loop containing nucleotide triphosphate hydrolases"/>
    <property type="match status" value="1"/>
</dbReference>
<sequence length="753" mass="80273">MAESPRPGGSARAGGPAPRGSLGPAWLGAALLLLADWALLRPALPGVASLLVPAALPLLRVWVGGLARWAALGLGARGVLRATVGPTREGGALGGLAALQPLAAALGLALPGLALFRALVSWGAPGGADGARLLHWGSRLDAFALSYAAALPAAALWLKLWSLWARGGPAGSADPVRRLLGCLGAEVRRLPLVLGLLVLSCFGEMAIPFFTGRLTDWILQDGPASAFTRNIALMSILTIASATLEFLGDGLYNSTMGRVHSRLQGQVLRAVLRQETEFFQQNQTGAITSRVTEDTATVSESLSEQLSLLLWYLVRGLCLLGLMLWGSPFLTLVTLAALPLLFLLPKKLGKWHQMLAAQVQESLAKSSQVAIEVLSAMPTVRSFANEEGEAQKFRQKQQEMNILNQKEAVAYAVDLWTSTISGMLLKVGILYVGGQLVTSGAVSSGNLVTFVLYQIQFTTAVQVLLSTYPRVQKAVGSSEKIFEYLDRTPCCPASGVLTPLDLEGLVQFQDVSFAYPNHPDAPVLQGLTFTLCPGEVTALVGPNGSGKSTVAALLQNLYQPTAGALLLDGKPLPQYEHRYLHRQVAAVGQEPQLFGRSFRENIAYGLTQKPTLEEVTAAAMESGAHAFISELPQGYDTEVGEAGGQLSGGQRQAVALARALIRKPRVLILDDATSALDANSQLRVEQLLYESPERHSRSVLLITQRLSSVEQADHILFLEGGTICESGTHQQLMQKRGRYWAMVQAPGGSGDPE</sequence>
<evidence type="ECO:0000256" key="11">
    <source>
        <dbReference type="ARBA" id="ARBA00022856"/>
    </source>
</evidence>
<accession>A0A7J7YPN1</accession>
<keyword evidence="15 23" id="KW-1133">Transmembrane helix</keyword>
<dbReference type="GO" id="GO:0005789">
    <property type="term" value="C:endoplasmic reticulum membrane"/>
    <property type="evidence" value="ECO:0007669"/>
    <property type="project" value="UniProtKB-SubCell"/>
</dbReference>
<evidence type="ECO:0000256" key="9">
    <source>
        <dbReference type="ARBA" id="ARBA00022840"/>
    </source>
</evidence>
<evidence type="ECO:0000259" key="24">
    <source>
        <dbReference type="PROSITE" id="PS50893"/>
    </source>
</evidence>
<keyword evidence="9" id="KW-0067">ATP-binding</keyword>
<comment type="caution">
    <text evidence="26">The sequence shown here is derived from an EMBL/GenBank/DDBJ whole genome shotgun (WGS) entry which is preliminary data.</text>
</comment>
<evidence type="ECO:0000313" key="27">
    <source>
        <dbReference type="Proteomes" id="UP000558488"/>
    </source>
</evidence>
<evidence type="ECO:0000256" key="1">
    <source>
        <dbReference type="ARBA" id="ARBA00001946"/>
    </source>
</evidence>
<comment type="cofactor">
    <cofactor evidence="1">
        <name>Mg(2+)</name>
        <dbReference type="ChEBI" id="CHEBI:18420"/>
    </cofactor>
</comment>
<dbReference type="GO" id="GO:0005524">
    <property type="term" value="F:ATP binding"/>
    <property type="evidence" value="ECO:0007669"/>
    <property type="project" value="UniProtKB-KW"/>
</dbReference>
<keyword evidence="8" id="KW-0256">Endoplasmic reticulum</keyword>
<evidence type="ECO:0000256" key="13">
    <source>
        <dbReference type="ARBA" id="ARBA00022927"/>
    </source>
</evidence>
<dbReference type="PROSITE" id="PS00211">
    <property type="entry name" value="ABC_TRANSPORTER_1"/>
    <property type="match status" value="1"/>
</dbReference>
<dbReference type="InterPro" id="IPR039421">
    <property type="entry name" value="Type_1_exporter"/>
</dbReference>
<dbReference type="SMART" id="SM00382">
    <property type="entry name" value="AAA"/>
    <property type="match status" value="1"/>
</dbReference>
<dbReference type="InterPro" id="IPR003439">
    <property type="entry name" value="ABC_transporter-like_ATP-bd"/>
</dbReference>
<dbReference type="SUPFAM" id="SSF90123">
    <property type="entry name" value="ABC transporter transmembrane region"/>
    <property type="match status" value="1"/>
</dbReference>
<dbReference type="FunFam" id="1.20.1560.10:FF:000068">
    <property type="entry name" value="Transporter 1 ATP-binding cassette sub-family B"/>
    <property type="match status" value="1"/>
</dbReference>
<evidence type="ECO:0000256" key="3">
    <source>
        <dbReference type="ARBA" id="ARBA00006493"/>
    </source>
</evidence>
<feature type="transmembrane region" description="Helical" evidence="23">
    <location>
        <begin position="59"/>
        <end position="80"/>
    </location>
</feature>
<dbReference type="InterPro" id="IPR011527">
    <property type="entry name" value="ABC1_TM_dom"/>
</dbReference>
<dbReference type="NCBIfam" id="TIGR00958">
    <property type="entry name" value="3a01208"/>
    <property type="match status" value="1"/>
</dbReference>
<dbReference type="AlphaFoldDB" id="A0A7J7YPN1"/>
<dbReference type="FunFam" id="3.40.50.300:FF:000140">
    <property type="entry name" value="Lipid A export ATP-binding/permease protein MsbA"/>
    <property type="match status" value="1"/>
</dbReference>
<dbReference type="PANTHER" id="PTHR43394:SF13">
    <property type="entry name" value="ANTIGEN PEPTIDE TRANSPORTER 1"/>
    <property type="match status" value="1"/>
</dbReference>
<evidence type="ECO:0000256" key="17">
    <source>
        <dbReference type="ARBA" id="ARBA00023136"/>
    </source>
</evidence>
<dbReference type="Pfam" id="PF00664">
    <property type="entry name" value="ABC_membrane"/>
    <property type="match status" value="1"/>
</dbReference>
<feature type="domain" description="ABC transmembrane type-1" evidence="25">
    <location>
        <begin position="192"/>
        <end position="473"/>
    </location>
</feature>
<keyword evidence="13" id="KW-0653">Protein transport</keyword>
<dbReference type="OrthoDB" id="6500128at2759"/>
<evidence type="ECO:0000256" key="6">
    <source>
        <dbReference type="ARBA" id="ARBA00022723"/>
    </source>
</evidence>
<dbReference type="GO" id="GO:0015031">
    <property type="term" value="P:protein transport"/>
    <property type="evidence" value="ECO:0007669"/>
    <property type="project" value="UniProtKB-KW"/>
</dbReference>
<dbReference type="InterPro" id="IPR017871">
    <property type="entry name" value="ABC_transporter-like_CS"/>
</dbReference>
<evidence type="ECO:0000256" key="19">
    <source>
        <dbReference type="ARBA" id="ARBA00048240"/>
    </source>
</evidence>
<dbReference type="PROSITE" id="PS50929">
    <property type="entry name" value="ABC_TM1F"/>
    <property type="match status" value="1"/>
</dbReference>
<evidence type="ECO:0000256" key="23">
    <source>
        <dbReference type="SAM" id="Phobius"/>
    </source>
</evidence>
<dbReference type="GO" id="GO:0002250">
    <property type="term" value="P:adaptive immune response"/>
    <property type="evidence" value="ECO:0007669"/>
    <property type="project" value="UniProtKB-KW"/>
</dbReference>
<dbReference type="InterPro" id="IPR027417">
    <property type="entry name" value="P-loop_NTPase"/>
</dbReference>
<dbReference type="Pfam" id="PF00005">
    <property type="entry name" value="ABC_tran"/>
    <property type="match status" value="1"/>
</dbReference>
<evidence type="ECO:0000256" key="21">
    <source>
        <dbReference type="ARBA" id="ARBA00081444"/>
    </source>
</evidence>
<evidence type="ECO:0000256" key="22">
    <source>
        <dbReference type="ARBA" id="ARBA00084058"/>
    </source>
</evidence>
<dbReference type="SUPFAM" id="SSF52540">
    <property type="entry name" value="P-loop containing nucleoside triphosphate hydrolases"/>
    <property type="match status" value="1"/>
</dbReference>
<proteinExistence type="inferred from homology"/>
<feature type="transmembrane region" description="Helical" evidence="23">
    <location>
        <begin position="231"/>
        <end position="252"/>
    </location>
</feature>
<dbReference type="Proteomes" id="UP000558488">
    <property type="component" value="Unassembled WGS sequence"/>
</dbReference>
<dbReference type="GO" id="GO:0046872">
    <property type="term" value="F:metal ion binding"/>
    <property type="evidence" value="ECO:0007669"/>
    <property type="project" value="UniProtKB-KW"/>
</dbReference>
<dbReference type="GO" id="GO:0015433">
    <property type="term" value="F:ABC-type peptide antigen transporter activity"/>
    <property type="evidence" value="ECO:0007669"/>
    <property type="project" value="UniProtKB-EC"/>
</dbReference>
<evidence type="ECO:0000256" key="12">
    <source>
        <dbReference type="ARBA" id="ARBA00022859"/>
    </source>
</evidence>
<evidence type="ECO:0000313" key="26">
    <source>
        <dbReference type="EMBL" id="KAF6363759.1"/>
    </source>
</evidence>
<keyword evidence="27" id="KW-1185">Reference proteome</keyword>
<feature type="domain" description="ABC transporter" evidence="24">
    <location>
        <begin position="506"/>
        <end position="745"/>
    </location>
</feature>
<name>A0A7J7YPN1_PIPKU</name>
<dbReference type="GO" id="GO:0016887">
    <property type="term" value="F:ATP hydrolysis activity"/>
    <property type="evidence" value="ECO:0007669"/>
    <property type="project" value="InterPro"/>
</dbReference>
<dbReference type="InterPro" id="IPR036640">
    <property type="entry name" value="ABC1_TM_sf"/>
</dbReference>
<dbReference type="InterPro" id="IPR003593">
    <property type="entry name" value="AAA+_ATPase"/>
</dbReference>
<keyword evidence="4" id="KW-0813">Transport</keyword>
<keyword evidence="7" id="KW-0547">Nucleotide-binding</keyword>
<dbReference type="GO" id="GO:0015421">
    <property type="term" value="F:ABC-type oligopeptide transporter activity"/>
    <property type="evidence" value="ECO:0007669"/>
    <property type="project" value="TreeGrafter"/>
</dbReference>
<evidence type="ECO:0000256" key="15">
    <source>
        <dbReference type="ARBA" id="ARBA00022989"/>
    </source>
</evidence>
<keyword evidence="12" id="KW-0391">Immunity</keyword>
<keyword evidence="6" id="KW-0479">Metal-binding</keyword>
<evidence type="ECO:0000256" key="5">
    <source>
        <dbReference type="ARBA" id="ARBA00022692"/>
    </source>
</evidence>
<feature type="transmembrane region" description="Helical" evidence="23">
    <location>
        <begin position="190"/>
        <end position="211"/>
    </location>
</feature>
<dbReference type="GO" id="GO:0042287">
    <property type="term" value="F:MHC protein binding"/>
    <property type="evidence" value="ECO:0007669"/>
    <property type="project" value="UniProtKB-ARBA"/>
</dbReference>
<gene>
    <name evidence="26" type="ORF">mPipKuh1_017055</name>
</gene>
<evidence type="ECO:0000256" key="18">
    <source>
        <dbReference type="ARBA" id="ARBA00034522"/>
    </source>
</evidence>
<dbReference type="PROSITE" id="PS50893">
    <property type="entry name" value="ABC_TRANSPORTER_2"/>
    <property type="match status" value="1"/>
</dbReference>
<reference evidence="26 27" key="1">
    <citation type="journal article" date="2020" name="Nature">
        <title>Six reference-quality genomes reveal evolution of bat adaptations.</title>
        <authorList>
            <person name="Jebb D."/>
            <person name="Huang Z."/>
            <person name="Pippel M."/>
            <person name="Hughes G.M."/>
            <person name="Lavrichenko K."/>
            <person name="Devanna P."/>
            <person name="Winkler S."/>
            <person name="Jermiin L.S."/>
            <person name="Skirmuntt E.C."/>
            <person name="Katzourakis A."/>
            <person name="Burkitt-Gray L."/>
            <person name="Ray D.A."/>
            <person name="Sullivan K.A.M."/>
            <person name="Roscito J.G."/>
            <person name="Kirilenko B.M."/>
            <person name="Davalos L.M."/>
            <person name="Corthals A.P."/>
            <person name="Power M.L."/>
            <person name="Jones G."/>
            <person name="Ransome R.D."/>
            <person name="Dechmann D.K.N."/>
            <person name="Locatelli A.G."/>
            <person name="Puechmaille S.J."/>
            <person name="Fedrigo O."/>
            <person name="Jarvis E.D."/>
            <person name="Hiller M."/>
            <person name="Vernes S.C."/>
            <person name="Myers E.W."/>
            <person name="Teeling E.C."/>
        </authorList>
    </citation>
    <scope>NUCLEOTIDE SEQUENCE [LARGE SCALE GENOMIC DNA]</scope>
    <source>
        <strain evidence="26">MPipKuh1</strain>
        <tissue evidence="26">Flight muscle</tissue>
    </source>
</reference>
<dbReference type="EMBL" id="JACAGB010000005">
    <property type="protein sequence ID" value="KAF6363759.1"/>
    <property type="molecule type" value="Genomic_DNA"/>
</dbReference>
<evidence type="ECO:0000256" key="4">
    <source>
        <dbReference type="ARBA" id="ARBA00022448"/>
    </source>
</evidence>
<keyword evidence="17 23" id="KW-0472">Membrane</keyword>
<keyword evidence="5 23" id="KW-0812">Transmembrane</keyword>
<keyword evidence="14" id="KW-1278">Translocase</keyword>
<evidence type="ECO:0000259" key="25">
    <source>
        <dbReference type="PROSITE" id="PS50929"/>
    </source>
</evidence>
<evidence type="ECO:0000256" key="8">
    <source>
        <dbReference type="ARBA" id="ARBA00022824"/>
    </source>
</evidence>
<evidence type="ECO:0000256" key="16">
    <source>
        <dbReference type="ARBA" id="ARBA00023130"/>
    </source>
</evidence>